<dbReference type="AlphaFoldDB" id="N8X2X9"/>
<dbReference type="HOGENOM" id="CLU_3362693_0_0_6"/>
<dbReference type="Proteomes" id="UP000013148">
    <property type="component" value="Unassembled WGS sequence"/>
</dbReference>
<keyword evidence="3" id="KW-1185">Reference proteome</keyword>
<comment type="caution">
    <text evidence="2">The sequence shown here is derived from an EMBL/GenBank/DDBJ whole genome shotgun (WGS) entry which is preliminary data.</text>
</comment>
<proteinExistence type="predicted"/>
<gene>
    <name evidence="2" type="ORF">F964_00822</name>
</gene>
<dbReference type="EMBL" id="APPJ01000006">
    <property type="protein sequence ID" value="ENV18566.1"/>
    <property type="molecule type" value="Genomic_DNA"/>
</dbReference>
<reference evidence="2 3" key="1">
    <citation type="submission" date="2013-02" db="EMBL/GenBank/DDBJ databases">
        <title>The Genome Sequence of Acinetobacter guillouiae NIPH 991.</title>
        <authorList>
            <consortium name="The Broad Institute Genome Sequencing Platform"/>
            <consortium name="The Broad Institute Genome Sequencing Center for Infectious Disease"/>
            <person name="Cerqueira G."/>
            <person name="Feldgarden M."/>
            <person name="Courvalin P."/>
            <person name="Perichon B."/>
            <person name="Grillot-Courvalin C."/>
            <person name="Clermont D."/>
            <person name="Rocha E."/>
            <person name="Yoon E.-J."/>
            <person name="Nemec A."/>
            <person name="Walker B."/>
            <person name="Young S.K."/>
            <person name="Zeng Q."/>
            <person name="Gargeya S."/>
            <person name="Fitzgerald M."/>
            <person name="Haas B."/>
            <person name="Abouelleil A."/>
            <person name="Alvarado L."/>
            <person name="Arachchi H.M."/>
            <person name="Berlin A.M."/>
            <person name="Chapman S.B."/>
            <person name="Dewar J."/>
            <person name="Goldberg J."/>
            <person name="Griggs A."/>
            <person name="Gujja S."/>
            <person name="Hansen M."/>
            <person name="Howarth C."/>
            <person name="Imamovic A."/>
            <person name="Larimer J."/>
            <person name="McCowan C."/>
            <person name="Murphy C."/>
            <person name="Neiman D."/>
            <person name="Pearson M."/>
            <person name="Priest M."/>
            <person name="Roberts A."/>
            <person name="Saif S."/>
            <person name="Shea T."/>
            <person name="Sisk P."/>
            <person name="Sykes S."/>
            <person name="Wortman J."/>
            <person name="Nusbaum C."/>
            <person name="Birren B."/>
        </authorList>
    </citation>
    <scope>NUCLEOTIDE SEQUENCE [LARGE SCALE GENOMIC DNA]</scope>
    <source>
        <strain evidence="2 3">NIPH 991</strain>
    </source>
</reference>
<name>N8X2X9_ACIGI</name>
<organism evidence="2 3">
    <name type="scientific">Acinetobacter guillouiae NIPH 991</name>
    <dbReference type="NCBI Taxonomy" id="1217656"/>
    <lineage>
        <taxon>Bacteria</taxon>
        <taxon>Pseudomonadati</taxon>
        <taxon>Pseudomonadota</taxon>
        <taxon>Gammaproteobacteria</taxon>
        <taxon>Moraxellales</taxon>
        <taxon>Moraxellaceae</taxon>
        <taxon>Acinetobacter</taxon>
    </lineage>
</organism>
<sequence>MFVEMNNVDLLEIYEYLNYIFSEIIYLIFQQLIKKSI</sequence>
<feature type="transmembrane region" description="Helical" evidence="1">
    <location>
        <begin position="16"/>
        <end position="33"/>
    </location>
</feature>
<dbReference type="PATRIC" id="fig|1217656.3.peg.799"/>
<evidence type="ECO:0000313" key="3">
    <source>
        <dbReference type="Proteomes" id="UP000013148"/>
    </source>
</evidence>
<keyword evidence="1" id="KW-0472">Membrane</keyword>
<keyword evidence="1" id="KW-0812">Transmembrane</keyword>
<evidence type="ECO:0000256" key="1">
    <source>
        <dbReference type="SAM" id="Phobius"/>
    </source>
</evidence>
<keyword evidence="1" id="KW-1133">Transmembrane helix</keyword>
<protein>
    <submittedName>
        <fullName evidence="2">Uncharacterized protein</fullName>
    </submittedName>
</protein>
<evidence type="ECO:0000313" key="2">
    <source>
        <dbReference type="EMBL" id="ENV18566.1"/>
    </source>
</evidence>
<accession>N8X2X9</accession>